<reference evidence="1 2" key="1">
    <citation type="journal article" date="2016" name="Sci. Rep.">
        <title>The Dendrobium catenatum Lindl. genome sequence provides insights into polysaccharide synthase, floral development and adaptive evolution.</title>
        <authorList>
            <person name="Zhang G.Q."/>
            <person name="Xu Q."/>
            <person name="Bian C."/>
            <person name="Tsai W.C."/>
            <person name="Yeh C.M."/>
            <person name="Liu K.W."/>
            <person name="Yoshida K."/>
            <person name="Zhang L.S."/>
            <person name="Chang S.B."/>
            <person name="Chen F."/>
            <person name="Shi Y."/>
            <person name="Su Y.Y."/>
            <person name="Zhang Y.Q."/>
            <person name="Chen L.J."/>
            <person name="Yin Y."/>
            <person name="Lin M."/>
            <person name="Huang H."/>
            <person name="Deng H."/>
            <person name="Wang Z.W."/>
            <person name="Zhu S.L."/>
            <person name="Zhao X."/>
            <person name="Deng C."/>
            <person name="Niu S.C."/>
            <person name="Huang J."/>
            <person name="Wang M."/>
            <person name="Liu G.H."/>
            <person name="Yang H.J."/>
            <person name="Xiao X.J."/>
            <person name="Hsiao Y.Y."/>
            <person name="Wu W.L."/>
            <person name="Chen Y.Y."/>
            <person name="Mitsuda N."/>
            <person name="Ohme-Takagi M."/>
            <person name="Luo Y.B."/>
            <person name="Van de Peer Y."/>
            <person name="Liu Z.J."/>
        </authorList>
    </citation>
    <scope>NUCLEOTIDE SEQUENCE [LARGE SCALE GENOMIC DNA]</scope>
    <source>
        <tissue evidence="1">The whole plant</tissue>
    </source>
</reference>
<dbReference type="Proteomes" id="UP000233837">
    <property type="component" value="Unassembled WGS sequence"/>
</dbReference>
<gene>
    <name evidence="1" type="ORF">MA16_Dca000796</name>
</gene>
<organism evidence="1 2">
    <name type="scientific">Dendrobium catenatum</name>
    <dbReference type="NCBI Taxonomy" id="906689"/>
    <lineage>
        <taxon>Eukaryota</taxon>
        <taxon>Viridiplantae</taxon>
        <taxon>Streptophyta</taxon>
        <taxon>Embryophyta</taxon>
        <taxon>Tracheophyta</taxon>
        <taxon>Spermatophyta</taxon>
        <taxon>Magnoliopsida</taxon>
        <taxon>Liliopsida</taxon>
        <taxon>Asparagales</taxon>
        <taxon>Orchidaceae</taxon>
        <taxon>Epidendroideae</taxon>
        <taxon>Malaxideae</taxon>
        <taxon>Dendrobiinae</taxon>
        <taxon>Dendrobium</taxon>
    </lineage>
</organism>
<proteinExistence type="predicted"/>
<dbReference type="EMBL" id="KZ502442">
    <property type="protein sequence ID" value="PKU79451.1"/>
    <property type="molecule type" value="Genomic_DNA"/>
</dbReference>
<evidence type="ECO:0000313" key="2">
    <source>
        <dbReference type="Proteomes" id="UP000233837"/>
    </source>
</evidence>
<reference evidence="1 2" key="2">
    <citation type="journal article" date="2017" name="Nature">
        <title>The Apostasia genome and the evolution of orchids.</title>
        <authorList>
            <person name="Zhang G.Q."/>
            <person name="Liu K.W."/>
            <person name="Li Z."/>
            <person name="Lohaus R."/>
            <person name="Hsiao Y.Y."/>
            <person name="Niu S.C."/>
            <person name="Wang J.Y."/>
            <person name="Lin Y.C."/>
            <person name="Xu Q."/>
            <person name="Chen L.J."/>
            <person name="Yoshida K."/>
            <person name="Fujiwara S."/>
            <person name="Wang Z.W."/>
            <person name="Zhang Y.Q."/>
            <person name="Mitsuda N."/>
            <person name="Wang M."/>
            <person name="Liu G.H."/>
            <person name="Pecoraro L."/>
            <person name="Huang H.X."/>
            <person name="Xiao X.J."/>
            <person name="Lin M."/>
            <person name="Wu X.Y."/>
            <person name="Wu W.L."/>
            <person name="Chen Y.Y."/>
            <person name="Chang S.B."/>
            <person name="Sakamoto S."/>
            <person name="Ohme-Takagi M."/>
            <person name="Yagi M."/>
            <person name="Zeng S.J."/>
            <person name="Shen C.Y."/>
            <person name="Yeh C.M."/>
            <person name="Luo Y.B."/>
            <person name="Tsai W.C."/>
            <person name="Van de Peer Y."/>
            <person name="Liu Z.J."/>
        </authorList>
    </citation>
    <scope>NUCLEOTIDE SEQUENCE [LARGE SCALE GENOMIC DNA]</scope>
    <source>
        <tissue evidence="1">The whole plant</tissue>
    </source>
</reference>
<evidence type="ECO:0000313" key="1">
    <source>
        <dbReference type="EMBL" id="PKU79451.1"/>
    </source>
</evidence>
<sequence>MGSELEGLWFWLGCRRLRRRLAKRELWVIGLSRGKQAKEEAFVHLLTARVGVGSRHAAHGQL</sequence>
<accession>A0A2I0WUX9</accession>
<dbReference type="AlphaFoldDB" id="A0A2I0WUX9"/>
<name>A0A2I0WUX9_9ASPA</name>
<protein>
    <submittedName>
        <fullName evidence="1">Uncharacterized protein</fullName>
    </submittedName>
</protein>
<keyword evidence="2" id="KW-1185">Reference proteome</keyword>